<dbReference type="SUPFAM" id="SSF47413">
    <property type="entry name" value="lambda repressor-like DNA-binding domains"/>
    <property type="match status" value="1"/>
</dbReference>
<keyword evidence="5" id="KW-1185">Reference proteome</keyword>
<keyword evidence="2" id="KW-0812">Transmembrane</keyword>
<evidence type="ECO:0000313" key="5">
    <source>
        <dbReference type="Proteomes" id="UP000015961"/>
    </source>
</evidence>
<feature type="domain" description="HTH cro/C1-type" evidence="3">
    <location>
        <begin position="7"/>
        <end position="61"/>
    </location>
</feature>
<keyword evidence="2" id="KW-0472">Membrane</keyword>
<reference evidence="4 5" key="1">
    <citation type="submission" date="2013-03" db="EMBL/GenBank/DDBJ databases">
        <title>The Genome Sequence of Enterococcus sulfureus ATCC_49903 (PacBio/Illumina hybrid assembly).</title>
        <authorList>
            <consortium name="The Broad Institute Genomics Platform"/>
            <consortium name="The Broad Institute Genome Sequencing Center for Infectious Disease"/>
            <person name="Earl A."/>
            <person name="Russ C."/>
            <person name="Gilmore M."/>
            <person name="Surin D."/>
            <person name="Walker B."/>
            <person name="Young S."/>
            <person name="Zeng Q."/>
            <person name="Gargeya S."/>
            <person name="Fitzgerald M."/>
            <person name="Haas B."/>
            <person name="Abouelleil A."/>
            <person name="Allen A.W."/>
            <person name="Alvarado L."/>
            <person name="Arachchi H.M."/>
            <person name="Berlin A.M."/>
            <person name="Chapman S.B."/>
            <person name="Gainer-Dewar J."/>
            <person name="Goldberg J."/>
            <person name="Griggs A."/>
            <person name="Gujja S."/>
            <person name="Hansen M."/>
            <person name="Howarth C."/>
            <person name="Imamovic A."/>
            <person name="Ireland A."/>
            <person name="Larimer J."/>
            <person name="McCowan C."/>
            <person name="Murphy C."/>
            <person name="Pearson M."/>
            <person name="Poon T.W."/>
            <person name="Priest M."/>
            <person name="Roberts A."/>
            <person name="Saif S."/>
            <person name="Shea T."/>
            <person name="Sisk P."/>
            <person name="Sykes S."/>
            <person name="Wortman J."/>
            <person name="Nusbaum C."/>
            <person name="Birren B."/>
        </authorList>
    </citation>
    <scope>NUCLEOTIDE SEQUENCE [LARGE SCALE GENOMIC DNA]</scope>
    <source>
        <strain evidence="4 5">ATCC 49903</strain>
    </source>
</reference>
<feature type="transmembrane region" description="Helical" evidence="2">
    <location>
        <begin position="82"/>
        <end position="103"/>
    </location>
</feature>
<evidence type="ECO:0000313" key="4">
    <source>
        <dbReference type="EMBL" id="EOT86245.1"/>
    </source>
</evidence>
<dbReference type="Pfam" id="PF01381">
    <property type="entry name" value="HTH_3"/>
    <property type="match status" value="1"/>
</dbReference>
<dbReference type="STRING" id="1140003.OMY_01589"/>
<evidence type="ECO:0000256" key="2">
    <source>
        <dbReference type="SAM" id="Phobius"/>
    </source>
</evidence>
<dbReference type="OrthoDB" id="9812495at2"/>
<organism evidence="4 5">
    <name type="scientific">Enterococcus sulfureus ATCC 49903</name>
    <dbReference type="NCBI Taxonomy" id="1140003"/>
    <lineage>
        <taxon>Bacteria</taxon>
        <taxon>Bacillati</taxon>
        <taxon>Bacillota</taxon>
        <taxon>Bacilli</taxon>
        <taxon>Lactobacillales</taxon>
        <taxon>Enterococcaceae</taxon>
        <taxon>Enterococcus</taxon>
    </lineage>
</organism>
<dbReference type="PANTHER" id="PTHR46558">
    <property type="entry name" value="TRACRIPTIONAL REGULATORY PROTEIN-RELATED-RELATED"/>
    <property type="match status" value="1"/>
</dbReference>
<dbReference type="InterPro" id="IPR001387">
    <property type="entry name" value="Cro/C1-type_HTH"/>
</dbReference>
<name>S0KP20_9ENTE</name>
<comment type="caution">
    <text evidence="4">The sequence shown here is derived from an EMBL/GenBank/DDBJ whole genome shotgun (WGS) entry which is preliminary data.</text>
</comment>
<proteinExistence type="predicted"/>
<protein>
    <recommendedName>
        <fullName evidence="3">HTH cro/C1-type domain-containing protein</fullName>
    </recommendedName>
</protein>
<gene>
    <name evidence="4" type="ORF">I573_01000</name>
</gene>
<dbReference type="AlphaFoldDB" id="S0KP20"/>
<sequence>MHIGKNIAIYRKKNHLTQEELAKKLSITRQSVSKWENEETLPSIDNLVTLSGLLDISLDELITGEAYLHFPLEYGVIQHRKLLYLFLLSPTFIAILIALNAFTNFSENYFYLAIALLMQILLYSVFVYLFPLRKSRLYTHWTLTKKGIDVPIYKMNFWTELWLPIKELINRQTKFISFDEIEYLSLETNAFRIDPNVGVGFNGYFVRNISIMNEAFELAIMTKQGDTYKLDLTGYYFTDTKDRQLLYSILLFLKRKQIPIHDPHHVLPLIKERKSVVDTLYV</sequence>
<dbReference type="InterPro" id="IPR010982">
    <property type="entry name" value="Lambda_DNA-bd_dom_sf"/>
</dbReference>
<dbReference type="PROSITE" id="PS50943">
    <property type="entry name" value="HTH_CROC1"/>
    <property type="match status" value="1"/>
</dbReference>
<keyword evidence="1" id="KW-0238">DNA-binding</keyword>
<accession>S0KP20</accession>
<evidence type="ECO:0000256" key="1">
    <source>
        <dbReference type="ARBA" id="ARBA00023125"/>
    </source>
</evidence>
<dbReference type="EMBL" id="ASWO01000003">
    <property type="protein sequence ID" value="EOT86245.1"/>
    <property type="molecule type" value="Genomic_DNA"/>
</dbReference>
<dbReference type="PATRIC" id="fig|1140003.3.peg.1536"/>
<keyword evidence="2" id="KW-1133">Transmembrane helix</keyword>
<dbReference type="CDD" id="cd00093">
    <property type="entry name" value="HTH_XRE"/>
    <property type="match status" value="1"/>
</dbReference>
<feature type="transmembrane region" description="Helical" evidence="2">
    <location>
        <begin position="109"/>
        <end position="130"/>
    </location>
</feature>
<evidence type="ECO:0000259" key="3">
    <source>
        <dbReference type="PROSITE" id="PS50943"/>
    </source>
</evidence>
<dbReference type="PANTHER" id="PTHR46558:SF4">
    <property type="entry name" value="DNA-BIDING PHAGE PROTEIN"/>
    <property type="match status" value="1"/>
</dbReference>
<dbReference type="Proteomes" id="UP000015961">
    <property type="component" value="Unassembled WGS sequence"/>
</dbReference>
<dbReference type="SMART" id="SM00530">
    <property type="entry name" value="HTH_XRE"/>
    <property type="match status" value="1"/>
</dbReference>
<dbReference type="eggNOG" id="COG1476">
    <property type="taxonomic scope" value="Bacteria"/>
</dbReference>
<dbReference type="GO" id="GO:0003677">
    <property type="term" value="F:DNA binding"/>
    <property type="evidence" value="ECO:0007669"/>
    <property type="project" value="UniProtKB-KW"/>
</dbReference>
<dbReference type="Gene3D" id="1.10.260.40">
    <property type="entry name" value="lambda repressor-like DNA-binding domains"/>
    <property type="match status" value="1"/>
</dbReference>